<proteinExistence type="predicted"/>
<dbReference type="Proteomes" id="UP001054945">
    <property type="component" value="Unassembled WGS sequence"/>
</dbReference>
<dbReference type="EMBL" id="BPLR01012390">
    <property type="protein sequence ID" value="GIY53683.1"/>
    <property type="molecule type" value="Genomic_DNA"/>
</dbReference>
<evidence type="ECO:0000313" key="2">
    <source>
        <dbReference type="EMBL" id="GIY53683.1"/>
    </source>
</evidence>
<gene>
    <name evidence="2" type="ORF">CEXT_93941</name>
</gene>
<reference evidence="2 3" key="1">
    <citation type="submission" date="2021-06" db="EMBL/GenBank/DDBJ databases">
        <title>Caerostris extrusa draft genome.</title>
        <authorList>
            <person name="Kono N."/>
            <person name="Arakawa K."/>
        </authorList>
    </citation>
    <scope>NUCLEOTIDE SEQUENCE [LARGE SCALE GENOMIC DNA]</scope>
</reference>
<sequence>MADRNLAPFPDALYTAAKRDNNSSPDNRPLYENIKPNKDDNRNEASLVYASLVYLILFHKQGMDTNPSTILHLVETEPKVC</sequence>
<evidence type="ECO:0000256" key="1">
    <source>
        <dbReference type="SAM" id="MobiDB-lite"/>
    </source>
</evidence>
<keyword evidence="3" id="KW-1185">Reference proteome</keyword>
<comment type="caution">
    <text evidence="2">The sequence shown here is derived from an EMBL/GenBank/DDBJ whole genome shotgun (WGS) entry which is preliminary data.</text>
</comment>
<dbReference type="AlphaFoldDB" id="A0AAV4U7H3"/>
<organism evidence="2 3">
    <name type="scientific">Caerostris extrusa</name>
    <name type="common">Bark spider</name>
    <name type="synonym">Caerostris bankana</name>
    <dbReference type="NCBI Taxonomy" id="172846"/>
    <lineage>
        <taxon>Eukaryota</taxon>
        <taxon>Metazoa</taxon>
        <taxon>Ecdysozoa</taxon>
        <taxon>Arthropoda</taxon>
        <taxon>Chelicerata</taxon>
        <taxon>Arachnida</taxon>
        <taxon>Araneae</taxon>
        <taxon>Araneomorphae</taxon>
        <taxon>Entelegynae</taxon>
        <taxon>Araneoidea</taxon>
        <taxon>Araneidae</taxon>
        <taxon>Caerostris</taxon>
    </lineage>
</organism>
<protein>
    <submittedName>
        <fullName evidence="2">Uncharacterized protein</fullName>
    </submittedName>
</protein>
<accession>A0AAV4U7H3</accession>
<feature type="region of interest" description="Disordered" evidence="1">
    <location>
        <begin position="14"/>
        <end position="42"/>
    </location>
</feature>
<name>A0AAV4U7H3_CAEEX</name>
<evidence type="ECO:0000313" key="3">
    <source>
        <dbReference type="Proteomes" id="UP001054945"/>
    </source>
</evidence>